<name>A0A5J6T723_9CAUD</name>
<dbReference type="Proteomes" id="UP000325508">
    <property type="component" value="Segment"/>
</dbReference>
<evidence type="ECO:0000259" key="1">
    <source>
        <dbReference type="Pfam" id="PF12705"/>
    </source>
</evidence>
<sequence length="285" mass="33040">MLTDYAQLYPLPRASYSQFSSFLSCPWEFYLTYIAGDRRKNANKYTELGSILHDIFEKQGKQLLFENPMSIEQAFDLYNNAFMKVDKKYFDDKEDWIKMYQKGCTAIEGYFGVYSDNTPLFLEKQFVNKIGDGIPPVKSFIDRIDGEKDNPESWIITDYKSGSNPKSKAYLRDDFQLGMYAAQVYAEYGVYPKAVQFYHPVPDKFQTAVHKGEGVYEFTNQRDPVVTFSVADVLIQLAVVTKQIVECVESGEWRKVIDKWSCKMCFHYVNGQCKPFEQATGWDLV</sequence>
<evidence type="ECO:0000313" key="3">
    <source>
        <dbReference type="Proteomes" id="UP000325508"/>
    </source>
</evidence>
<organism evidence="2 3">
    <name type="scientific">Bacillus phage 019DV002</name>
    <dbReference type="NCBI Taxonomy" id="2601653"/>
    <lineage>
        <taxon>Viruses</taxon>
        <taxon>Duplodnaviria</taxon>
        <taxon>Heunggongvirae</taxon>
        <taxon>Uroviricota</taxon>
        <taxon>Caudoviricetes</taxon>
        <taxon>Ehrlichviridae</taxon>
        <taxon>Gettysburgvirus</taxon>
        <taxon>Gettysburgvirus gv019DV002</taxon>
    </lineage>
</organism>
<gene>
    <name evidence="2" type="primary">47</name>
    <name evidence="2" type="ORF">019DV002_47</name>
</gene>
<dbReference type="EMBL" id="MN176220">
    <property type="protein sequence ID" value="QFG05190.1"/>
    <property type="molecule type" value="Genomic_DNA"/>
</dbReference>
<dbReference type="InterPro" id="IPR011604">
    <property type="entry name" value="PDDEXK-like_dom_sf"/>
</dbReference>
<feature type="domain" description="PD-(D/E)XK endonuclease-like" evidence="1">
    <location>
        <begin position="13"/>
        <end position="213"/>
    </location>
</feature>
<dbReference type="Gene3D" id="3.90.320.10">
    <property type="match status" value="1"/>
</dbReference>
<evidence type="ECO:0000313" key="2">
    <source>
        <dbReference type="EMBL" id="QFG05190.1"/>
    </source>
</evidence>
<dbReference type="InterPro" id="IPR038726">
    <property type="entry name" value="PDDEXK_AddAB-type"/>
</dbReference>
<reference evidence="2 3" key="1">
    <citation type="submission" date="2019-07" db="EMBL/GenBank/DDBJ databases">
        <authorList>
            <person name="Loney R.E."/>
            <person name="Krukonis G.P."/>
            <person name="Delesalle V.A."/>
        </authorList>
    </citation>
    <scope>NUCLEOTIDE SEQUENCE [LARGE SCALE GENOMIC DNA]</scope>
</reference>
<proteinExistence type="predicted"/>
<keyword evidence="3" id="KW-1185">Reference proteome</keyword>
<dbReference type="Pfam" id="PF12705">
    <property type="entry name" value="PDDEXK_1"/>
    <property type="match status" value="1"/>
</dbReference>
<accession>A0A5J6T723</accession>
<protein>
    <submittedName>
        <fullName evidence="2">Nuclease</fullName>
    </submittedName>
</protein>